<keyword evidence="1" id="KW-0175">Coiled coil</keyword>
<protein>
    <submittedName>
        <fullName evidence="4">Centrosome and spindle pole-associated protein 1</fullName>
    </submittedName>
</protein>
<dbReference type="GO" id="GO:0005874">
    <property type="term" value="C:microtubule"/>
    <property type="evidence" value="ECO:0007669"/>
    <property type="project" value="InterPro"/>
</dbReference>
<evidence type="ECO:0000259" key="3">
    <source>
        <dbReference type="Pfam" id="PF24578"/>
    </source>
</evidence>
<feature type="compositionally biased region" description="Polar residues" evidence="2">
    <location>
        <begin position="38"/>
        <end position="48"/>
    </location>
</feature>
<feature type="compositionally biased region" description="Acidic residues" evidence="2">
    <location>
        <begin position="223"/>
        <end position="233"/>
    </location>
</feature>
<feature type="coiled-coil region" evidence="1">
    <location>
        <begin position="314"/>
        <end position="353"/>
    </location>
</feature>
<feature type="compositionally biased region" description="Basic and acidic residues" evidence="2">
    <location>
        <begin position="202"/>
        <end position="222"/>
    </location>
</feature>
<dbReference type="GO" id="GO:0000922">
    <property type="term" value="C:spindle pole"/>
    <property type="evidence" value="ECO:0007669"/>
    <property type="project" value="InterPro"/>
</dbReference>
<feature type="compositionally biased region" description="Basic and acidic residues" evidence="2">
    <location>
        <begin position="736"/>
        <end position="799"/>
    </location>
</feature>
<evidence type="ECO:0000256" key="1">
    <source>
        <dbReference type="SAM" id="Coils"/>
    </source>
</evidence>
<gene>
    <name evidence="4" type="primary">CSPP1</name>
    <name evidence="4" type="ORF">AMEX_G2038</name>
</gene>
<feature type="compositionally biased region" description="Basic and acidic residues" evidence="2">
    <location>
        <begin position="840"/>
        <end position="850"/>
    </location>
</feature>
<feature type="compositionally biased region" description="Basic and acidic residues" evidence="2">
    <location>
        <begin position="989"/>
        <end position="1003"/>
    </location>
</feature>
<feature type="compositionally biased region" description="Basic and acidic residues" evidence="2">
    <location>
        <begin position="808"/>
        <end position="831"/>
    </location>
</feature>
<sequence length="1225" mass="140346">MDGGTAVNFIDQRTRAAADNGYTPYMEMKSSTDKEYTEPQSKGTSQVKKNTDDNYGLSLQLGEEYARKKQKLKEELRLDYRRYIAEKKELGAGDFYPQAQIRPVPISDRRSAKEKVRVDLIGDDGLILRGQEETQKINKTAKTPQALGRDHIISATPILTLLSPDLRGLGSSPSPDRPLFSRRDVGKVAEPVARAAPRPPRKRGEETPEHWDRRPGRQHSSEDELYSEEEQELELLHKRRSRNNQEPGRRERRIHHTANRVNQERREVDAPTANEEDYQEENRRTPLATFKTNLPAQTRAASKKNLTDFATGLMIGAAEEEEAAQRRKARYRQELLEQMAEQRKNKRKEKELELRVAATGAVDPEKQYMTDCLTGLPQPDRIKQFGAVRREYEAKRRDVPYRPGIGLDTLGADLDRRILEERPLQERREPEERSMPPNRPRVAFQSPILEYSTALGHLGNAAGPGFGNGSEDGARLGTGGALPFSEEFQKGLSGTLGEMVSPRVTGVPPPLAPALSEAYCTPYDDAYYYYGARNPLDPNVNYYRPPVAAEQSLANLPSGAHASIRPPPAVLLAQSSSQHGITLPGMGHGTFPVDRHLQPKEHSLSYKEALKLQIVERQEMRQREREERERSDAKLKAEMKAYEPWGKAGGGAPLRDDRGNLISDLKRMHRTNEEAYINPEPRGRRVMEPMVHVGISPTDKDKDSSTHIVSGFSITQPSPYARGNVFSDLPTPQQIHEQEKYKESLKQQIEEKRRMEAEKKEHLRLEEEREEKRLAEQRARIQREYEDEQEKKKRKEIELNAKNQEIIRQAEERCKDTEKKRKEEEAKESEAVRQQYVQERQARLEQDCRSESPPIPTVQKRLGYTHRPRPPSMDSPRSVAVLSASSISAPRSPPVPARRNQIRATEEQQGVISELSVLRRRLRSEQRRLEEQLLQSDREDTQSPMKIRENPAVDVFDMARLRMQVPARRPPSHTRLVNKQNLEDFNQLKYRDSESREQVRRAYPEPPGDESGLELQQQALLREQQRQLNNMRRARVNDYFDLSPLMKPPNQRKQSYSDETGRHSLLQSESAFIDPNGYSFPATPQPDRRPGKGSARERRRQARKTDFDDGMETPGRERNSQSLSSANSFRLDKVREHNQRRMRNLDNLSAHGWRSGDISADEGDDLWQQTPTPPPVRRVSTTTLATEPWLRPGTTETLKRLMAGRRPSSRGPHNHEWEGPSTYHG</sequence>
<evidence type="ECO:0000313" key="5">
    <source>
        <dbReference type="Proteomes" id="UP000752171"/>
    </source>
</evidence>
<dbReference type="PANTHER" id="PTHR21616">
    <property type="entry name" value="CENTROSOME SPINDLE POLE ASSOCIATED PROTEIN"/>
    <property type="match status" value="1"/>
</dbReference>
<feature type="region of interest" description="Disordered" evidence="2">
    <location>
        <begin position="164"/>
        <end position="284"/>
    </location>
</feature>
<feature type="compositionally biased region" description="Basic and acidic residues" evidence="2">
    <location>
        <begin position="1086"/>
        <end position="1096"/>
    </location>
</feature>
<proteinExistence type="predicted"/>
<organism evidence="4 5">
    <name type="scientific">Astyanax mexicanus</name>
    <name type="common">Blind cave fish</name>
    <name type="synonym">Astyanax fasciatus mexicanus</name>
    <dbReference type="NCBI Taxonomy" id="7994"/>
    <lineage>
        <taxon>Eukaryota</taxon>
        <taxon>Metazoa</taxon>
        <taxon>Chordata</taxon>
        <taxon>Craniata</taxon>
        <taxon>Vertebrata</taxon>
        <taxon>Euteleostomi</taxon>
        <taxon>Actinopterygii</taxon>
        <taxon>Neopterygii</taxon>
        <taxon>Teleostei</taxon>
        <taxon>Ostariophysi</taxon>
        <taxon>Characiformes</taxon>
        <taxon>Characoidei</taxon>
        <taxon>Acestrorhamphidae</taxon>
        <taxon>Acestrorhamphinae</taxon>
        <taxon>Astyanax</taxon>
    </lineage>
</organism>
<feature type="compositionally biased region" description="Polar residues" evidence="2">
    <location>
        <begin position="706"/>
        <end position="718"/>
    </location>
</feature>
<dbReference type="GO" id="GO:0032467">
    <property type="term" value="P:positive regulation of cytokinesis"/>
    <property type="evidence" value="ECO:0007669"/>
    <property type="project" value="InterPro"/>
</dbReference>
<feature type="domain" description="Centrosome and spindle pole-associated protein 1 C-terminal" evidence="3">
    <location>
        <begin position="978"/>
        <end position="1032"/>
    </location>
</feature>
<comment type="caution">
    <text evidence="4">The sequence shown here is derived from an EMBL/GenBank/DDBJ whole genome shotgun (WGS) entry which is preliminary data.</text>
</comment>
<feature type="region of interest" description="Disordered" evidence="2">
    <location>
        <begin position="1161"/>
        <end position="1225"/>
    </location>
</feature>
<feature type="region of interest" description="Disordered" evidence="2">
    <location>
        <begin position="420"/>
        <end position="440"/>
    </location>
</feature>
<dbReference type="EMBL" id="JAICCE010000001">
    <property type="protein sequence ID" value="KAG9283287.1"/>
    <property type="molecule type" value="Genomic_DNA"/>
</dbReference>
<feature type="coiled-coil region" evidence="1">
    <location>
        <begin position="912"/>
        <end position="939"/>
    </location>
</feature>
<dbReference type="AlphaFoldDB" id="A0A8T2MIH0"/>
<dbReference type="PANTHER" id="PTHR21616:SF2">
    <property type="entry name" value="CENTROSOME AND SPINDLE POLE-ASSOCIATED PROTEIN 1"/>
    <property type="match status" value="1"/>
</dbReference>
<dbReference type="GO" id="GO:0005813">
    <property type="term" value="C:centrosome"/>
    <property type="evidence" value="ECO:0007669"/>
    <property type="project" value="InterPro"/>
</dbReference>
<dbReference type="Pfam" id="PF24578">
    <property type="entry name" value="CSPP1_C"/>
    <property type="match status" value="1"/>
</dbReference>
<feature type="compositionally biased region" description="Low complexity" evidence="2">
    <location>
        <begin position="872"/>
        <end position="890"/>
    </location>
</feature>
<feature type="region of interest" description="Disordered" evidence="2">
    <location>
        <begin position="1039"/>
        <end position="1061"/>
    </location>
</feature>
<feature type="region of interest" description="Disordered" evidence="2">
    <location>
        <begin position="20"/>
        <end position="54"/>
    </location>
</feature>
<feature type="region of interest" description="Disordered" evidence="2">
    <location>
        <begin position="1073"/>
        <end position="1138"/>
    </location>
</feature>
<name>A0A8T2MIH0_ASTMX</name>
<dbReference type="Proteomes" id="UP000752171">
    <property type="component" value="Unassembled WGS sequence"/>
</dbReference>
<reference evidence="4 5" key="1">
    <citation type="submission" date="2021-07" db="EMBL/GenBank/DDBJ databases">
        <authorList>
            <person name="Imarazene B."/>
            <person name="Zahm M."/>
            <person name="Klopp C."/>
            <person name="Cabau C."/>
            <person name="Beille S."/>
            <person name="Jouanno E."/>
            <person name="Castinel A."/>
            <person name="Lluch J."/>
            <person name="Gil L."/>
            <person name="Kuchtly C."/>
            <person name="Lopez Roques C."/>
            <person name="Donnadieu C."/>
            <person name="Parrinello H."/>
            <person name="Journot L."/>
            <person name="Du K."/>
            <person name="Schartl M."/>
            <person name="Retaux S."/>
            <person name="Guiguen Y."/>
        </authorList>
    </citation>
    <scope>NUCLEOTIDE SEQUENCE [LARGE SCALE GENOMIC DNA]</scope>
    <source>
        <strain evidence="4">Pach_M1</strain>
        <tissue evidence="4">Testis</tissue>
    </source>
</reference>
<feature type="region of interest" description="Disordered" evidence="2">
    <location>
        <begin position="695"/>
        <end position="910"/>
    </location>
</feature>
<dbReference type="InterPro" id="IPR026708">
    <property type="entry name" value="CSPP1"/>
</dbReference>
<accession>A0A8T2MIH0</accession>
<feature type="region of interest" description="Disordered" evidence="2">
    <location>
        <begin position="986"/>
        <end position="1013"/>
    </location>
</feature>
<evidence type="ECO:0000256" key="2">
    <source>
        <dbReference type="SAM" id="MobiDB-lite"/>
    </source>
</evidence>
<feature type="compositionally biased region" description="Basic and acidic residues" evidence="2">
    <location>
        <begin position="420"/>
        <end position="434"/>
    </location>
</feature>
<evidence type="ECO:0000313" key="4">
    <source>
        <dbReference type="EMBL" id="KAG9283287.1"/>
    </source>
</evidence>
<dbReference type="InterPro" id="IPR058191">
    <property type="entry name" value="CSPP1_C"/>
</dbReference>